<evidence type="ECO:0000256" key="1">
    <source>
        <dbReference type="SAM" id="MobiDB-lite"/>
    </source>
</evidence>
<evidence type="ECO:0000313" key="2">
    <source>
        <dbReference type="EMBL" id="KAK3610038.1"/>
    </source>
</evidence>
<reference evidence="2" key="2">
    <citation type="journal article" date="2021" name="Genome Biol. Evol.">
        <title>Developing a high-quality reference genome for a parasitic bivalve with doubly uniparental inheritance (Bivalvia: Unionida).</title>
        <authorList>
            <person name="Smith C.H."/>
        </authorList>
    </citation>
    <scope>NUCLEOTIDE SEQUENCE</scope>
    <source>
        <strain evidence="2">CHS0354</strain>
        <tissue evidence="2">Mantle</tissue>
    </source>
</reference>
<organism evidence="2 3">
    <name type="scientific">Potamilus streckersoni</name>
    <dbReference type="NCBI Taxonomy" id="2493646"/>
    <lineage>
        <taxon>Eukaryota</taxon>
        <taxon>Metazoa</taxon>
        <taxon>Spiralia</taxon>
        <taxon>Lophotrochozoa</taxon>
        <taxon>Mollusca</taxon>
        <taxon>Bivalvia</taxon>
        <taxon>Autobranchia</taxon>
        <taxon>Heteroconchia</taxon>
        <taxon>Palaeoheterodonta</taxon>
        <taxon>Unionida</taxon>
        <taxon>Unionoidea</taxon>
        <taxon>Unionidae</taxon>
        <taxon>Ambleminae</taxon>
        <taxon>Lampsilini</taxon>
        <taxon>Potamilus</taxon>
    </lineage>
</organism>
<sequence length="60" mass="7327">MHNRKWRNKERQDAIREENENEGMGRSEYKIKIKEKKNSPSSEFEIYHEPKGSINQWATY</sequence>
<evidence type="ECO:0000313" key="3">
    <source>
        <dbReference type="Proteomes" id="UP001195483"/>
    </source>
</evidence>
<proteinExistence type="predicted"/>
<feature type="compositionally biased region" description="Basic and acidic residues" evidence="1">
    <location>
        <begin position="9"/>
        <end position="25"/>
    </location>
</feature>
<feature type="region of interest" description="Disordered" evidence="1">
    <location>
        <begin position="1"/>
        <end position="25"/>
    </location>
</feature>
<dbReference type="EMBL" id="JAEAOA010001913">
    <property type="protein sequence ID" value="KAK3610038.1"/>
    <property type="molecule type" value="Genomic_DNA"/>
</dbReference>
<dbReference type="Proteomes" id="UP001195483">
    <property type="component" value="Unassembled WGS sequence"/>
</dbReference>
<keyword evidence="3" id="KW-1185">Reference proteome</keyword>
<reference evidence="2" key="3">
    <citation type="submission" date="2023-05" db="EMBL/GenBank/DDBJ databases">
        <authorList>
            <person name="Smith C.H."/>
        </authorList>
    </citation>
    <scope>NUCLEOTIDE SEQUENCE</scope>
    <source>
        <strain evidence="2">CHS0354</strain>
        <tissue evidence="2">Mantle</tissue>
    </source>
</reference>
<name>A0AAE0THE8_9BIVA</name>
<accession>A0AAE0THE8</accession>
<comment type="caution">
    <text evidence="2">The sequence shown here is derived from an EMBL/GenBank/DDBJ whole genome shotgun (WGS) entry which is preliminary data.</text>
</comment>
<protein>
    <submittedName>
        <fullName evidence="2">Uncharacterized protein</fullName>
    </submittedName>
</protein>
<reference evidence="2" key="1">
    <citation type="journal article" date="2021" name="Genome Biol. Evol.">
        <title>A High-Quality Reference Genome for a Parasitic Bivalve with Doubly Uniparental Inheritance (Bivalvia: Unionida).</title>
        <authorList>
            <person name="Smith C.H."/>
        </authorList>
    </citation>
    <scope>NUCLEOTIDE SEQUENCE</scope>
    <source>
        <strain evidence="2">CHS0354</strain>
    </source>
</reference>
<gene>
    <name evidence="2" type="ORF">CHS0354_032395</name>
</gene>
<dbReference type="AlphaFoldDB" id="A0AAE0THE8"/>